<evidence type="ECO:0000313" key="2">
    <source>
        <dbReference type="EMBL" id="SNT04129.1"/>
    </source>
</evidence>
<sequence>MQSCMQGPPARAARRREDQMNQSEEELRTRLRQVEESLERLRADLPGPPDDPGDFVDAGQYLSQREELEGQIELLEAERERLRDSLGLE</sequence>
<reference evidence="2 3" key="1">
    <citation type="submission" date="2017-06" db="EMBL/GenBank/DDBJ databases">
        <authorList>
            <person name="Kim H.J."/>
            <person name="Triplett B.A."/>
        </authorList>
    </citation>
    <scope>NUCLEOTIDE SEQUENCE [LARGE SCALE GENOMIC DNA]</scope>
    <source>
        <strain evidence="2 3">DSM 44715</strain>
    </source>
</reference>
<name>A0A239JE93_9ACTN</name>
<accession>A0A239JE93</accession>
<protein>
    <submittedName>
        <fullName evidence="2">Uncharacterized protein</fullName>
    </submittedName>
</protein>
<dbReference type="Proteomes" id="UP000198318">
    <property type="component" value="Unassembled WGS sequence"/>
</dbReference>
<proteinExistence type="predicted"/>
<dbReference type="EMBL" id="FZOR01000014">
    <property type="protein sequence ID" value="SNT04129.1"/>
    <property type="molecule type" value="Genomic_DNA"/>
</dbReference>
<evidence type="ECO:0000256" key="1">
    <source>
        <dbReference type="SAM" id="MobiDB-lite"/>
    </source>
</evidence>
<dbReference type="AlphaFoldDB" id="A0A239JE93"/>
<keyword evidence="3" id="KW-1185">Reference proteome</keyword>
<organism evidence="2 3">
    <name type="scientific">Actinomadura meyerae</name>
    <dbReference type="NCBI Taxonomy" id="240840"/>
    <lineage>
        <taxon>Bacteria</taxon>
        <taxon>Bacillati</taxon>
        <taxon>Actinomycetota</taxon>
        <taxon>Actinomycetes</taxon>
        <taxon>Streptosporangiales</taxon>
        <taxon>Thermomonosporaceae</taxon>
        <taxon>Actinomadura</taxon>
    </lineage>
</organism>
<feature type="region of interest" description="Disordered" evidence="1">
    <location>
        <begin position="1"/>
        <end position="27"/>
    </location>
</feature>
<evidence type="ECO:0000313" key="3">
    <source>
        <dbReference type="Proteomes" id="UP000198318"/>
    </source>
</evidence>
<gene>
    <name evidence="2" type="ORF">SAMN05443665_1014150</name>
</gene>
<feature type="compositionally biased region" description="Basic and acidic residues" evidence="1">
    <location>
        <begin position="15"/>
        <end position="27"/>
    </location>
</feature>